<proteinExistence type="predicted"/>
<organism evidence="2 3">
    <name type="scientific">Metarhizium robertsii</name>
    <dbReference type="NCBI Taxonomy" id="568076"/>
    <lineage>
        <taxon>Eukaryota</taxon>
        <taxon>Fungi</taxon>
        <taxon>Dikarya</taxon>
        <taxon>Ascomycota</taxon>
        <taxon>Pezizomycotina</taxon>
        <taxon>Sordariomycetes</taxon>
        <taxon>Hypocreomycetidae</taxon>
        <taxon>Hypocreales</taxon>
        <taxon>Clavicipitaceae</taxon>
        <taxon>Metarhizium</taxon>
    </lineage>
</organism>
<keyword evidence="1" id="KW-1133">Transmembrane helix</keyword>
<dbReference type="AlphaFoldDB" id="A0A014NBX4"/>
<sequence>MAAINTALVAREAISTLVKRKSWPAENAGVMVVFCIVFVVAVGLIGLWIAKFLSRRREAKERAQAKY</sequence>
<dbReference type="eggNOG" id="ENOG502T0TG">
    <property type="taxonomic scope" value="Eukaryota"/>
</dbReference>
<name>A0A014NBX4_9HYPO</name>
<keyword evidence="1" id="KW-0812">Transmembrane</keyword>
<dbReference type="EMBL" id="JELW01000023">
    <property type="protein sequence ID" value="EXU98831.1"/>
    <property type="molecule type" value="Genomic_DNA"/>
</dbReference>
<reference evidence="2 3" key="1">
    <citation type="submission" date="2014-02" db="EMBL/GenBank/DDBJ databases">
        <title>The genome sequence of the entomopathogenic fungus Metarhizium robertsii ARSEF 2575.</title>
        <authorList>
            <person name="Giuliano Garisto Donzelli B."/>
            <person name="Roe B.A."/>
            <person name="Macmil S.L."/>
            <person name="Krasnoff S.B."/>
            <person name="Gibson D.M."/>
        </authorList>
    </citation>
    <scope>NUCLEOTIDE SEQUENCE [LARGE SCALE GENOMIC DNA]</scope>
    <source>
        <strain evidence="2 3">ARSEF 2575</strain>
    </source>
</reference>
<protein>
    <submittedName>
        <fullName evidence="2">Uncharacterized protein</fullName>
    </submittedName>
</protein>
<dbReference type="Proteomes" id="UP000030151">
    <property type="component" value="Unassembled WGS sequence"/>
</dbReference>
<gene>
    <name evidence="2" type="ORF">X797_008068</name>
</gene>
<comment type="caution">
    <text evidence="2">The sequence shown here is derived from an EMBL/GenBank/DDBJ whole genome shotgun (WGS) entry which is preliminary data.</text>
</comment>
<evidence type="ECO:0000256" key="1">
    <source>
        <dbReference type="SAM" id="Phobius"/>
    </source>
</evidence>
<accession>A0A014NBX4</accession>
<evidence type="ECO:0000313" key="3">
    <source>
        <dbReference type="Proteomes" id="UP000030151"/>
    </source>
</evidence>
<keyword evidence="1" id="KW-0472">Membrane</keyword>
<evidence type="ECO:0000313" key="2">
    <source>
        <dbReference type="EMBL" id="EXU98831.1"/>
    </source>
</evidence>
<feature type="transmembrane region" description="Helical" evidence="1">
    <location>
        <begin position="28"/>
        <end position="50"/>
    </location>
</feature>
<dbReference type="HOGENOM" id="CLU_199238_0_0_1"/>